<feature type="region of interest" description="Disordered" evidence="1">
    <location>
        <begin position="1"/>
        <end position="72"/>
    </location>
</feature>
<accession>A0A644ZVD0</accession>
<protein>
    <submittedName>
        <fullName evidence="2">Uncharacterized protein</fullName>
    </submittedName>
</protein>
<organism evidence="2">
    <name type="scientific">bioreactor metagenome</name>
    <dbReference type="NCBI Taxonomy" id="1076179"/>
    <lineage>
        <taxon>unclassified sequences</taxon>
        <taxon>metagenomes</taxon>
        <taxon>ecological metagenomes</taxon>
    </lineage>
</organism>
<comment type="caution">
    <text evidence="2">The sequence shown here is derived from an EMBL/GenBank/DDBJ whole genome shotgun (WGS) entry which is preliminary data.</text>
</comment>
<evidence type="ECO:0000256" key="1">
    <source>
        <dbReference type="SAM" id="MobiDB-lite"/>
    </source>
</evidence>
<gene>
    <name evidence="2" type="ORF">SDC9_91345</name>
</gene>
<feature type="region of interest" description="Disordered" evidence="1">
    <location>
        <begin position="89"/>
        <end position="119"/>
    </location>
</feature>
<dbReference type="AntiFam" id="ANF00113">
    <property type="entry name" value="Shadow ORF (opposite OPLAH)"/>
</dbReference>
<reference evidence="2" key="1">
    <citation type="submission" date="2019-08" db="EMBL/GenBank/DDBJ databases">
        <authorList>
            <person name="Kucharzyk K."/>
            <person name="Murdoch R.W."/>
            <person name="Higgins S."/>
            <person name="Loffler F."/>
        </authorList>
    </citation>
    <scope>NUCLEOTIDE SEQUENCE</scope>
</reference>
<sequence>MPVEDAGPVLVADPQRVAEPAGDHQQRTLPGALQQRVGRHGGPHPHRLDLRGRHGHVGGRPEQGTDPGHRGVAVPGGVLRQQLVRHQATIGSTGHDVGERATPVDPELPPRTRHRESFHRARVEVPLCVGRGRGGRGRRPT</sequence>
<evidence type="ECO:0000313" key="2">
    <source>
        <dbReference type="EMBL" id="MPM44666.1"/>
    </source>
</evidence>
<name>A0A644ZVD0_9ZZZZ</name>
<dbReference type="EMBL" id="VSSQ01010565">
    <property type="protein sequence ID" value="MPM44666.1"/>
    <property type="molecule type" value="Genomic_DNA"/>
</dbReference>
<dbReference type="AlphaFoldDB" id="A0A644ZVD0"/>
<proteinExistence type="predicted"/>